<sequence>MATCQWKCNLCNFWMPWCKYHQHISSERHTVAITKWAMKDDSEKHTSILARLEQKGNPHQPPTPEVKERWSCAACDIEMSIQNKDSHLSGKRHAVAMLSQSEGRNSATSSSSQTAIPVPNDQVIQKIIHTVSTPHSGPLDSFFGSFIGFLYDVSLPPSDSFRLLRYRGGSWHHWNPNTYETRKEYENELWERYQAALTSEFNMWFGTEDDINAWHSLCRAVSIHPLPTTCNMCRIKVRSTHVNIVDLIQWGRTGESGKVVIFKTVKELSEYSYKEMKIYQKDQLGQGAVLRHLLRKLIPEC</sequence>
<organism evidence="1 2">
    <name type="scientific">Hymenoscyphus fraxineus</name>
    <dbReference type="NCBI Taxonomy" id="746836"/>
    <lineage>
        <taxon>Eukaryota</taxon>
        <taxon>Fungi</taxon>
        <taxon>Dikarya</taxon>
        <taxon>Ascomycota</taxon>
        <taxon>Pezizomycotina</taxon>
        <taxon>Leotiomycetes</taxon>
        <taxon>Helotiales</taxon>
        <taxon>Helotiaceae</taxon>
        <taxon>Hymenoscyphus</taxon>
    </lineage>
</organism>
<dbReference type="EMBL" id="CAJVRL010000025">
    <property type="protein sequence ID" value="CAG8949873.1"/>
    <property type="molecule type" value="Genomic_DNA"/>
</dbReference>
<evidence type="ECO:0000313" key="1">
    <source>
        <dbReference type="EMBL" id="CAG8949873.1"/>
    </source>
</evidence>
<dbReference type="PANTHER" id="PTHR38846">
    <property type="entry name" value="C3H1-TYPE DOMAIN-CONTAINING PROTEIN"/>
    <property type="match status" value="1"/>
</dbReference>
<dbReference type="PANTHER" id="PTHR38846:SF1">
    <property type="entry name" value="C3H1-TYPE DOMAIN-CONTAINING PROTEIN"/>
    <property type="match status" value="1"/>
</dbReference>
<dbReference type="AlphaFoldDB" id="A0A9N9KNE4"/>
<evidence type="ECO:0000313" key="2">
    <source>
        <dbReference type="Proteomes" id="UP000696280"/>
    </source>
</evidence>
<gene>
    <name evidence="1" type="ORF">HYFRA_00004201</name>
</gene>
<dbReference type="OrthoDB" id="3559066at2759"/>
<keyword evidence="2" id="KW-1185">Reference proteome</keyword>
<accession>A0A9N9KNE4</accession>
<protein>
    <submittedName>
        <fullName evidence="1">Uncharacterized protein</fullName>
    </submittedName>
</protein>
<name>A0A9N9KNE4_9HELO</name>
<comment type="caution">
    <text evidence="1">The sequence shown here is derived from an EMBL/GenBank/DDBJ whole genome shotgun (WGS) entry which is preliminary data.</text>
</comment>
<reference evidence="1" key="1">
    <citation type="submission" date="2021-07" db="EMBL/GenBank/DDBJ databases">
        <authorList>
            <person name="Durling M."/>
        </authorList>
    </citation>
    <scope>NUCLEOTIDE SEQUENCE</scope>
</reference>
<proteinExistence type="predicted"/>
<dbReference type="Proteomes" id="UP000696280">
    <property type="component" value="Unassembled WGS sequence"/>
</dbReference>